<keyword evidence="10" id="KW-0472">Membrane</keyword>
<evidence type="ECO:0000256" key="10">
    <source>
        <dbReference type="ARBA" id="ARBA00023136"/>
    </source>
</evidence>
<dbReference type="AlphaFoldDB" id="A0AAF0UKZ3"/>
<dbReference type="GO" id="GO:0016020">
    <property type="term" value="C:membrane"/>
    <property type="evidence" value="ECO:0007669"/>
    <property type="project" value="UniProtKB-SubCell"/>
</dbReference>
<dbReference type="EMBL" id="CP133620">
    <property type="protein sequence ID" value="WMV48503.1"/>
    <property type="molecule type" value="Genomic_DNA"/>
</dbReference>
<keyword evidence="4" id="KW-0812">Transmembrane</keyword>
<organism evidence="11 12">
    <name type="scientific">Solanum verrucosum</name>
    <dbReference type="NCBI Taxonomy" id="315347"/>
    <lineage>
        <taxon>Eukaryota</taxon>
        <taxon>Viridiplantae</taxon>
        <taxon>Streptophyta</taxon>
        <taxon>Embryophyta</taxon>
        <taxon>Tracheophyta</taxon>
        <taxon>Spermatophyta</taxon>
        <taxon>Magnoliopsida</taxon>
        <taxon>eudicotyledons</taxon>
        <taxon>Gunneridae</taxon>
        <taxon>Pentapetalae</taxon>
        <taxon>asterids</taxon>
        <taxon>lamiids</taxon>
        <taxon>Solanales</taxon>
        <taxon>Solanaceae</taxon>
        <taxon>Solanoideae</taxon>
        <taxon>Solaneae</taxon>
        <taxon>Solanum</taxon>
    </lineage>
</organism>
<proteinExistence type="inferred from homology"/>
<evidence type="ECO:0000256" key="5">
    <source>
        <dbReference type="ARBA" id="ARBA00022723"/>
    </source>
</evidence>
<dbReference type="Proteomes" id="UP001234989">
    <property type="component" value="Chromosome 9"/>
</dbReference>
<protein>
    <submittedName>
        <fullName evidence="11">Uncharacterized protein</fullName>
    </submittedName>
</protein>
<keyword evidence="3" id="KW-0349">Heme</keyword>
<comment type="subcellular location">
    <subcellularLocation>
        <location evidence="1">Membrane</location>
    </subcellularLocation>
</comment>
<keyword evidence="5" id="KW-0479">Metal-binding</keyword>
<dbReference type="GO" id="GO:0005506">
    <property type="term" value="F:iron ion binding"/>
    <property type="evidence" value="ECO:0007669"/>
    <property type="project" value="InterPro"/>
</dbReference>
<name>A0AAF0UKZ3_SOLVR</name>
<evidence type="ECO:0000256" key="9">
    <source>
        <dbReference type="ARBA" id="ARBA00023033"/>
    </source>
</evidence>
<accession>A0AAF0UKZ3</accession>
<gene>
    <name evidence="11" type="ORF">MTR67_041888</name>
</gene>
<evidence type="ECO:0000256" key="1">
    <source>
        <dbReference type="ARBA" id="ARBA00004370"/>
    </source>
</evidence>
<evidence type="ECO:0000313" key="12">
    <source>
        <dbReference type="Proteomes" id="UP001234989"/>
    </source>
</evidence>
<dbReference type="PANTHER" id="PTHR47950">
    <property type="entry name" value="CYTOCHROME P450, FAMILY 76, SUBFAMILY C, POLYPEPTIDE 5-RELATED"/>
    <property type="match status" value="1"/>
</dbReference>
<keyword evidence="12" id="KW-1185">Reference proteome</keyword>
<keyword evidence="8" id="KW-0408">Iron</keyword>
<dbReference type="SUPFAM" id="SSF48264">
    <property type="entry name" value="Cytochrome P450"/>
    <property type="match status" value="1"/>
</dbReference>
<dbReference type="PANTHER" id="PTHR47950:SF4">
    <property type="entry name" value="GERANIOL 8-HYDROXYLASE-LIKE"/>
    <property type="match status" value="1"/>
</dbReference>
<comment type="similarity">
    <text evidence="2">Belongs to the cytochrome P450 family.</text>
</comment>
<keyword evidence="9" id="KW-0503">Monooxygenase</keyword>
<evidence type="ECO:0000256" key="4">
    <source>
        <dbReference type="ARBA" id="ARBA00022692"/>
    </source>
</evidence>
<evidence type="ECO:0000256" key="2">
    <source>
        <dbReference type="ARBA" id="ARBA00010617"/>
    </source>
</evidence>
<dbReference type="Pfam" id="PF00067">
    <property type="entry name" value="p450"/>
    <property type="match status" value="2"/>
</dbReference>
<keyword evidence="6" id="KW-1133">Transmembrane helix</keyword>
<dbReference type="Gene3D" id="1.10.630.10">
    <property type="entry name" value="Cytochrome P450"/>
    <property type="match status" value="2"/>
</dbReference>
<sequence>MRSIDIDAKYHRQSQQGEALDISQVAFKTNLNLLSNILFSKDLADPFSDSKVELKDVIWGIMAEVGKPNLVDFFPILGKIDLQGIRCRAIIHIGKLFKLFDGLINERLEEKRREFSVKSDVLEMFLNITENDPEEMNHNHIKSMFLVLVNVWAIGRDSTFWDDPLVLKPERFWSSDLNVRGQDFELIPFGVSRRIYMPWLSTSIENGFTNIGLTLKFLQLED</sequence>
<evidence type="ECO:0000313" key="11">
    <source>
        <dbReference type="EMBL" id="WMV48503.1"/>
    </source>
</evidence>
<reference evidence="11" key="1">
    <citation type="submission" date="2023-08" db="EMBL/GenBank/DDBJ databases">
        <title>A de novo genome assembly of Solanum verrucosum Schlechtendal, a Mexican diploid species geographically isolated from the other diploid A-genome species in potato relatives.</title>
        <authorList>
            <person name="Hosaka K."/>
        </authorList>
    </citation>
    <scope>NUCLEOTIDE SEQUENCE</scope>
    <source>
        <tissue evidence="11">Young leaves</tissue>
    </source>
</reference>
<evidence type="ECO:0000256" key="3">
    <source>
        <dbReference type="ARBA" id="ARBA00022617"/>
    </source>
</evidence>
<dbReference type="GO" id="GO:0020037">
    <property type="term" value="F:heme binding"/>
    <property type="evidence" value="ECO:0007669"/>
    <property type="project" value="InterPro"/>
</dbReference>
<evidence type="ECO:0000256" key="6">
    <source>
        <dbReference type="ARBA" id="ARBA00022989"/>
    </source>
</evidence>
<dbReference type="GO" id="GO:0016705">
    <property type="term" value="F:oxidoreductase activity, acting on paired donors, with incorporation or reduction of molecular oxygen"/>
    <property type="evidence" value="ECO:0007669"/>
    <property type="project" value="InterPro"/>
</dbReference>
<dbReference type="InterPro" id="IPR001128">
    <property type="entry name" value="Cyt_P450"/>
</dbReference>
<keyword evidence="7" id="KW-0560">Oxidoreductase</keyword>
<dbReference type="GO" id="GO:0004497">
    <property type="term" value="F:monooxygenase activity"/>
    <property type="evidence" value="ECO:0007669"/>
    <property type="project" value="UniProtKB-KW"/>
</dbReference>
<dbReference type="InterPro" id="IPR036396">
    <property type="entry name" value="Cyt_P450_sf"/>
</dbReference>
<evidence type="ECO:0000256" key="7">
    <source>
        <dbReference type="ARBA" id="ARBA00023002"/>
    </source>
</evidence>
<evidence type="ECO:0000256" key="8">
    <source>
        <dbReference type="ARBA" id="ARBA00023004"/>
    </source>
</evidence>